<proteinExistence type="inferred from homology"/>
<dbReference type="InterPro" id="IPR014001">
    <property type="entry name" value="Helicase_ATP-bd"/>
</dbReference>
<dbReference type="Proteomes" id="UP000231501">
    <property type="component" value="Unassembled WGS sequence"/>
</dbReference>
<dbReference type="InterPro" id="IPR004589">
    <property type="entry name" value="DNA_helicase_ATP-dep_RecQ"/>
</dbReference>
<evidence type="ECO:0000256" key="7">
    <source>
        <dbReference type="ARBA" id="ARBA00023125"/>
    </source>
</evidence>
<dbReference type="GO" id="GO:0030894">
    <property type="term" value="C:replisome"/>
    <property type="evidence" value="ECO:0007669"/>
    <property type="project" value="TreeGrafter"/>
</dbReference>
<sequence>MPRRRPPSQRTLERQLRSFGLRTWRPGQREVIDRVLRGLNTLAVMPTGAGKSLCYQLPAALLPGRTVVVSPLIALMKDQCERLAALGIACAQVHSGLPAAALAEQEAAALDGTAQVVMLTPERLADEAWLARLAQRPTDLLVVDEAHCISEWGHDFRPAFLRLGAAREALGMPTVLALTATATGETIEDIARQLDIPAAGCLIGGSYRANLHYRVEPLANDADKLRRLIEIVAGSPDRAAIENADPEPDAGPDARPSTIIYTATVKSAQSVHEALLAAGVTSTLYHGRLRAAARHEAQDRFMRGEVRVMVATNAFGLGIDKPDIRRIVHYQLPAGLDVYYQESGRAGRDGERADCTLLFVPGDRSVQQFFLNGRYPALADAQALTEALRETPPDEAGWTLEALRRRLRRPITKLRALTALLADEGWLSSSEDRLRLVDPPPGDAQALRDAMGRYEAKGEQDRRRLEQMVSYAQSGRCRWRDILEALDEAAVFDRCHGCDSCERIDAHERRCGCDRSAPENGLRRAGRKSGSM</sequence>
<dbReference type="PANTHER" id="PTHR13710:SF105">
    <property type="entry name" value="ATP-DEPENDENT DNA HELICASE Q1"/>
    <property type="match status" value="1"/>
</dbReference>
<evidence type="ECO:0000256" key="4">
    <source>
        <dbReference type="ARBA" id="ARBA00022801"/>
    </source>
</evidence>
<dbReference type="Pfam" id="PF16124">
    <property type="entry name" value="RecQ_Zn_bind"/>
    <property type="match status" value="1"/>
</dbReference>
<dbReference type="EC" id="5.6.2.4" evidence="10"/>
<evidence type="ECO:0000256" key="3">
    <source>
        <dbReference type="ARBA" id="ARBA00022741"/>
    </source>
</evidence>
<feature type="domain" description="Helicase ATP-binding" evidence="13">
    <location>
        <begin position="32"/>
        <end position="200"/>
    </location>
</feature>
<dbReference type="Gene3D" id="3.40.50.300">
    <property type="entry name" value="P-loop containing nucleotide triphosphate hydrolases"/>
    <property type="match status" value="2"/>
</dbReference>
<dbReference type="OrthoDB" id="9760034at2"/>
<dbReference type="SMART" id="SM00490">
    <property type="entry name" value="HELICc"/>
    <property type="match status" value="1"/>
</dbReference>
<keyword evidence="4" id="KW-0378">Hydrolase</keyword>
<evidence type="ECO:0000256" key="8">
    <source>
        <dbReference type="ARBA" id="ARBA00023235"/>
    </source>
</evidence>
<dbReference type="PROSITE" id="PS51194">
    <property type="entry name" value="HELICASE_CTER"/>
    <property type="match status" value="1"/>
</dbReference>
<evidence type="ECO:0000256" key="2">
    <source>
        <dbReference type="ARBA" id="ARBA00022723"/>
    </source>
</evidence>
<evidence type="ECO:0000256" key="5">
    <source>
        <dbReference type="ARBA" id="ARBA00022806"/>
    </source>
</evidence>
<dbReference type="NCBIfam" id="TIGR00614">
    <property type="entry name" value="recQ_fam"/>
    <property type="match status" value="1"/>
</dbReference>
<organism evidence="15 16">
    <name type="scientific">Roseateles chitinivorans</name>
    <dbReference type="NCBI Taxonomy" id="2917965"/>
    <lineage>
        <taxon>Bacteria</taxon>
        <taxon>Pseudomonadati</taxon>
        <taxon>Pseudomonadota</taxon>
        <taxon>Betaproteobacteria</taxon>
        <taxon>Burkholderiales</taxon>
        <taxon>Sphaerotilaceae</taxon>
        <taxon>Roseateles</taxon>
    </lineage>
</organism>
<dbReference type="PANTHER" id="PTHR13710">
    <property type="entry name" value="DNA HELICASE RECQ FAMILY MEMBER"/>
    <property type="match status" value="1"/>
</dbReference>
<reference evidence="15 16" key="1">
    <citation type="submission" date="2017-11" db="EMBL/GenBank/DDBJ databases">
        <title>Draft genome sequence of Mitsuaria sp. HWN-4.</title>
        <authorList>
            <person name="Gundlapally S.R."/>
        </authorList>
    </citation>
    <scope>NUCLEOTIDE SEQUENCE [LARGE SCALE GENOMIC DNA]</scope>
    <source>
        <strain evidence="15 16">HWN-4</strain>
    </source>
</reference>
<evidence type="ECO:0000256" key="6">
    <source>
        <dbReference type="ARBA" id="ARBA00022840"/>
    </source>
</evidence>
<evidence type="ECO:0000256" key="10">
    <source>
        <dbReference type="ARBA" id="ARBA00034808"/>
    </source>
</evidence>
<dbReference type="GO" id="GO:0006310">
    <property type="term" value="P:DNA recombination"/>
    <property type="evidence" value="ECO:0007669"/>
    <property type="project" value="InterPro"/>
</dbReference>
<dbReference type="Pfam" id="PF00271">
    <property type="entry name" value="Helicase_C"/>
    <property type="match status" value="1"/>
</dbReference>
<dbReference type="GO" id="GO:0016787">
    <property type="term" value="F:hydrolase activity"/>
    <property type="evidence" value="ECO:0007669"/>
    <property type="project" value="UniProtKB-KW"/>
</dbReference>
<dbReference type="AlphaFoldDB" id="A0A2G9CEI2"/>
<evidence type="ECO:0000313" key="15">
    <source>
        <dbReference type="EMBL" id="PIM54807.1"/>
    </source>
</evidence>
<keyword evidence="16" id="KW-1185">Reference proteome</keyword>
<dbReference type="InterPro" id="IPR011545">
    <property type="entry name" value="DEAD/DEAH_box_helicase_dom"/>
</dbReference>
<dbReference type="SMART" id="SM00487">
    <property type="entry name" value="DEXDc"/>
    <property type="match status" value="1"/>
</dbReference>
<keyword evidence="7" id="KW-0238">DNA-binding</keyword>
<dbReference type="Pfam" id="PF00270">
    <property type="entry name" value="DEAD"/>
    <property type="match status" value="1"/>
</dbReference>
<evidence type="ECO:0000256" key="9">
    <source>
        <dbReference type="ARBA" id="ARBA00034617"/>
    </source>
</evidence>
<keyword evidence="2" id="KW-0479">Metal-binding</keyword>
<comment type="caution">
    <text evidence="15">The sequence shown here is derived from an EMBL/GenBank/DDBJ whole genome shotgun (WGS) entry which is preliminary data.</text>
</comment>
<keyword evidence="6" id="KW-0067">ATP-binding</keyword>
<dbReference type="RefSeq" id="WP_099859919.1">
    <property type="nucleotide sequence ID" value="NZ_PEOG01000007.1"/>
</dbReference>
<name>A0A2G9CEI2_9BURK</name>
<evidence type="ECO:0000259" key="14">
    <source>
        <dbReference type="PROSITE" id="PS51194"/>
    </source>
</evidence>
<protein>
    <recommendedName>
        <fullName evidence="11">ATP-dependent DNA helicase RecQ</fullName>
        <ecNumber evidence="10">5.6.2.4</ecNumber>
    </recommendedName>
    <alternativeName>
        <fullName evidence="12">DNA 3'-5' helicase RecQ</fullName>
    </alternativeName>
</protein>
<comment type="catalytic activity">
    <reaction evidence="9">
        <text>Couples ATP hydrolysis with the unwinding of duplex DNA by translocating in the 3'-5' direction.</text>
        <dbReference type="EC" id="5.6.2.4"/>
    </reaction>
</comment>
<dbReference type="GO" id="GO:0005524">
    <property type="term" value="F:ATP binding"/>
    <property type="evidence" value="ECO:0007669"/>
    <property type="project" value="UniProtKB-KW"/>
</dbReference>
<dbReference type="GO" id="GO:0009378">
    <property type="term" value="F:four-way junction helicase activity"/>
    <property type="evidence" value="ECO:0007669"/>
    <property type="project" value="TreeGrafter"/>
</dbReference>
<evidence type="ECO:0000256" key="11">
    <source>
        <dbReference type="ARBA" id="ARBA00044535"/>
    </source>
</evidence>
<evidence type="ECO:0000256" key="12">
    <source>
        <dbReference type="ARBA" id="ARBA00044550"/>
    </source>
</evidence>
<dbReference type="InterPro" id="IPR032284">
    <property type="entry name" value="RecQ_Zn-bd"/>
</dbReference>
<dbReference type="GO" id="GO:0043590">
    <property type="term" value="C:bacterial nucleoid"/>
    <property type="evidence" value="ECO:0007669"/>
    <property type="project" value="TreeGrafter"/>
</dbReference>
<evidence type="ECO:0000256" key="1">
    <source>
        <dbReference type="ARBA" id="ARBA00005446"/>
    </source>
</evidence>
<comment type="similarity">
    <text evidence="1">Belongs to the helicase family. RecQ subfamily.</text>
</comment>
<feature type="domain" description="Helicase C-terminal" evidence="14">
    <location>
        <begin position="224"/>
        <end position="418"/>
    </location>
</feature>
<dbReference type="InterPro" id="IPR001650">
    <property type="entry name" value="Helicase_C-like"/>
</dbReference>
<dbReference type="PROSITE" id="PS51192">
    <property type="entry name" value="HELICASE_ATP_BIND_1"/>
    <property type="match status" value="1"/>
</dbReference>
<dbReference type="CDD" id="cd17920">
    <property type="entry name" value="DEXHc_RecQ"/>
    <property type="match status" value="1"/>
</dbReference>
<dbReference type="GO" id="GO:0006281">
    <property type="term" value="P:DNA repair"/>
    <property type="evidence" value="ECO:0007669"/>
    <property type="project" value="TreeGrafter"/>
</dbReference>
<keyword evidence="3" id="KW-0547">Nucleotide-binding</keyword>
<gene>
    <name evidence="15" type="ORF">CS062_02685</name>
</gene>
<accession>A0A2G9CEI2</accession>
<dbReference type="InterPro" id="IPR027417">
    <property type="entry name" value="P-loop_NTPase"/>
</dbReference>
<keyword evidence="5" id="KW-0347">Helicase</keyword>
<dbReference type="GO" id="GO:0043138">
    <property type="term" value="F:3'-5' DNA helicase activity"/>
    <property type="evidence" value="ECO:0007669"/>
    <property type="project" value="UniProtKB-EC"/>
</dbReference>
<evidence type="ECO:0000313" key="16">
    <source>
        <dbReference type="Proteomes" id="UP000231501"/>
    </source>
</evidence>
<evidence type="ECO:0000259" key="13">
    <source>
        <dbReference type="PROSITE" id="PS51192"/>
    </source>
</evidence>
<dbReference type="EMBL" id="PEOG01000007">
    <property type="protein sequence ID" value="PIM54807.1"/>
    <property type="molecule type" value="Genomic_DNA"/>
</dbReference>
<dbReference type="GO" id="GO:0003677">
    <property type="term" value="F:DNA binding"/>
    <property type="evidence" value="ECO:0007669"/>
    <property type="project" value="UniProtKB-KW"/>
</dbReference>
<dbReference type="GO" id="GO:0005737">
    <property type="term" value="C:cytoplasm"/>
    <property type="evidence" value="ECO:0007669"/>
    <property type="project" value="TreeGrafter"/>
</dbReference>
<keyword evidence="8" id="KW-0413">Isomerase</keyword>
<dbReference type="SUPFAM" id="SSF52540">
    <property type="entry name" value="P-loop containing nucleoside triphosphate hydrolases"/>
    <property type="match status" value="1"/>
</dbReference>
<dbReference type="GO" id="GO:0046872">
    <property type="term" value="F:metal ion binding"/>
    <property type="evidence" value="ECO:0007669"/>
    <property type="project" value="UniProtKB-KW"/>
</dbReference>